<evidence type="ECO:0000313" key="3">
    <source>
        <dbReference type="Proteomes" id="UP000017836"/>
    </source>
</evidence>
<dbReference type="Gramene" id="ERM96800">
    <property type="protein sequence ID" value="ERM96800"/>
    <property type="gene ID" value="AMTR_s01224p00002240"/>
</dbReference>
<keyword evidence="1" id="KW-0472">Membrane</keyword>
<proteinExistence type="predicted"/>
<feature type="non-terminal residue" evidence="2">
    <location>
        <position position="493"/>
    </location>
</feature>
<evidence type="ECO:0000313" key="2">
    <source>
        <dbReference type="EMBL" id="ERM96800.1"/>
    </source>
</evidence>
<dbReference type="AlphaFoldDB" id="W1NPE3"/>
<dbReference type="Proteomes" id="UP000017836">
    <property type="component" value="Unassembled WGS sequence"/>
</dbReference>
<keyword evidence="1" id="KW-1133">Transmembrane helix</keyword>
<dbReference type="EMBL" id="KI396802">
    <property type="protein sequence ID" value="ERM96800.1"/>
    <property type="molecule type" value="Genomic_DNA"/>
</dbReference>
<gene>
    <name evidence="2" type="ORF">AMTR_s01224p00002240</name>
</gene>
<evidence type="ECO:0000256" key="1">
    <source>
        <dbReference type="SAM" id="Phobius"/>
    </source>
</evidence>
<accession>W1NPE3</accession>
<dbReference type="HOGENOM" id="CLU_553906_0_0_1"/>
<dbReference type="InterPro" id="IPR052208">
    <property type="entry name" value="DmX-like/RAVE_component"/>
</dbReference>
<dbReference type="PANTHER" id="PTHR13950:SF9">
    <property type="entry name" value="RABCONNECTIN-3A"/>
    <property type="match status" value="1"/>
</dbReference>
<feature type="transmembrane region" description="Helical" evidence="1">
    <location>
        <begin position="21"/>
        <end position="39"/>
    </location>
</feature>
<dbReference type="PANTHER" id="PTHR13950">
    <property type="entry name" value="RABCONNECTIN-RELATED"/>
    <property type="match status" value="1"/>
</dbReference>
<organism evidence="2 3">
    <name type="scientific">Amborella trichopoda</name>
    <dbReference type="NCBI Taxonomy" id="13333"/>
    <lineage>
        <taxon>Eukaryota</taxon>
        <taxon>Viridiplantae</taxon>
        <taxon>Streptophyta</taxon>
        <taxon>Embryophyta</taxon>
        <taxon>Tracheophyta</taxon>
        <taxon>Spermatophyta</taxon>
        <taxon>Magnoliopsida</taxon>
        <taxon>Amborellales</taxon>
        <taxon>Amborellaceae</taxon>
        <taxon>Amborella</taxon>
    </lineage>
</organism>
<reference evidence="3" key="1">
    <citation type="journal article" date="2013" name="Science">
        <title>The Amborella genome and the evolution of flowering plants.</title>
        <authorList>
            <consortium name="Amborella Genome Project"/>
        </authorList>
    </citation>
    <scope>NUCLEOTIDE SEQUENCE [LARGE SCALE GENOMIC DNA]</scope>
</reference>
<name>W1NPE3_AMBTC</name>
<keyword evidence="1" id="KW-0812">Transmembrane</keyword>
<sequence length="493" mass="55076">MTGISFLDERYSVKATDLKTMMFVFSCNNGMLFLGYHVLQGLLFPKHTHDLLNISDSVASVQLDLLLKAAEEICNGFARCVVGYNITVSAFIPAPKLSDGCQRSSITQLNAWDFYLESLRHSLGTLRLFLKVLNSNGLLIDDITLKASDVLDHLEYCIRFASAWLRRSPEDLLMMSQPISNGLNGIPSSSKFNTAPLRVNLVVHNDSSAVDNELPVSASRPQLHNFTDARVHLVPSDERWQLIGCCLWRRLFVFTKALLCNHAGKDSKTGDSSDVLLSGEPSRCYSFGRTHSLKPIDMLPSLLSELLLNALAYTSSGLNKEFSFFIRLKLEKDLPVLALAWLQDSGSSCSGALVCEKNQEIGKSEMFPNEKSVMPCDILWNVFASQEDVREILTKEKIKFYQTLGRKSSRGWKDVQKCIIAKDGNDDIIGHHQEGGARNISDGRVIDGSSRNWIFDGNSFLGPKRKSVSPPRDRVSSFNYPKEVLKRNGELLE</sequence>
<protein>
    <submittedName>
        <fullName evidence="2">Uncharacterized protein</fullName>
    </submittedName>
</protein>
<dbReference type="eggNOG" id="KOG1064">
    <property type="taxonomic scope" value="Eukaryota"/>
</dbReference>
<keyword evidence="3" id="KW-1185">Reference proteome</keyword>
<dbReference type="STRING" id="13333.W1NPE3"/>